<feature type="binding site" evidence="10">
    <location>
        <position position="298"/>
    </location>
    <ligand>
        <name>UDP-N-acetyl-alpha-D-glucosamine</name>
        <dbReference type="ChEBI" id="CHEBI:57705"/>
    </ligand>
</feature>
<keyword evidence="3 10" id="KW-0328">Glycosyltransferase</keyword>
<evidence type="ECO:0000256" key="3">
    <source>
        <dbReference type="ARBA" id="ARBA00022676"/>
    </source>
</evidence>
<dbReference type="InterPro" id="IPR004276">
    <property type="entry name" value="GlycoTrans_28_N"/>
</dbReference>
<proteinExistence type="inferred from homology"/>
<keyword evidence="11" id="KW-0175">Coiled coil</keyword>
<dbReference type="GO" id="GO:0005975">
    <property type="term" value="P:carbohydrate metabolic process"/>
    <property type="evidence" value="ECO:0007669"/>
    <property type="project" value="InterPro"/>
</dbReference>
<dbReference type="KEGG" id="salq:SYNTR_0543"/>
<feature type="binding site" evidence="10">
    <location>
        <position position="194"/>
    </location>
    <ligand>
        <name>UDP-N-acetyl-alpha-D-glucosamine</name>
        <dbReference type="ChEBI" id="CHEBI:57705"/>
    </ligand>
</feature>
<comment type="subcellular location">
    <subcellularLocation>
        <location evidence="10">Cell membrane</location>
        <topology evidence="10">Peripheral membrane protein</topology>
        <orientation evidence="10">Cytoplasmic side</orientation>
    </subcellularLocation>
</comment>
<dbReference type="GO" id="GO:0051301">
    <property type="term" value="P:cell division"/>
    <property type="evidence" value="ECO:0007669"/>
    <property type="project" value="UniProtKB-KW"/>
</dbReference>
<evidence type="ECO:0000256" key="9">
    <source>
        <dbReference type="ARBA" id="ARBA00023316"/>
    </source>
</evidence>
<dbReference type="PANTHER" id="PTHR21015">
    <property type="entry name" value="UDP-N-ACETYLGLUCOSAMINE--N-ACETYLMURAMYL-(PENTAPEPTIDE) PYROPHOSPHORYL-UNDECAPRENOL N-ACETYLGLUCOSAMINE TRANSFERASE 1"/>
    <property type="match status" value="1"/>
</dbReference>
<dbReference type="SUPFAM" id="SSF53756">
    <property type="entry name" value="UDP-Glycosyltransferase/glycogen phosphorylase"/>
    <property type="match status" value="1"/>
</dbReference>
<keyword evidence="6 10" id="KW-0573">Peptidoglycan synthesis</keyword>
<dbReference type="Proteomes" id="UP000426444">
    <property type="component" value="Chromosome"/>
</dbReference>
<comment type="similarity">
    <text evidence="10">Belongs to the glycosyltransferase 28 family. MurG subfamily.</text>
</comment>
<dbReference type="EMBL" id="CP046457">
    <property type="protein sequence ID" value="QGT99136.1"/>
    <property type="molecule type" value="Genomic_DNA"/>
</dbReference>
<dbReference type="PANTHER" id="PTHR21015:SF22">
    <property type="entry name" value="GLYCOSYLTRANSFERASE"/>
    <property type="match status" value="1"/>
</dbReference>
<dbReference type="Gene3D" id="3.40.50.2000">
    <property type="entry name" value="Glycogen Phosphorylase B"/>
    <property type="match status" value="2"/>
</dbReference>
<evidence type="ECO:0000256" key="5">
    <source>
        <dbReference type="ARBA" id="ARBA00022960"/>
    </source>
</evidence>
<feature type="binding site" evidence="10">
    <location>
        <position position="165"/>
    </location>
    <ligand>
        <name>UDP-N-acetyl-alpha-D-glucosamine</name>
        <dbReference type="ChEBI" id="CHEBI:57705"/>
    </ligand>
</feature>
<sequence>MRLIITGGGTGGHIYPAIAIANEIKERIPTAEILFVGTEQGLENKIIPEAGYDLKTINITGIDRTSLMKAGKSLLKVPVSFWQAKKIINKFKPEIVIGTGGYVSYPVVLAGTFFANKTVIHEQNAIPGLANRNLASRVDYTLLTFEEAASYLKAKQLIVTGLPVRKEILKADIHKARKKLDLANKFTLLAFGGSRGAMSINQSMLYINEKYKNENMQILWITGEENYDTVINNLKQTMDTKNTISKIDIRPYMHNIEDAFAASDLVVCRAGASTLSELAVIGLPAILVPYPYAAENHQEKNARALVEKNAAEMVIDEFLDGDTLYKKIEEIRNNKNKLEQMKKNILTEAKPNALKEIVDIILK</sequence>
<keyword evidence="9 10" id="KW-0961">Cell wall biogenesis/degradation</keyword>
<dbReference type="GO" id="GO:0071555">
    <property type="term" value="P:cell wall organization"/>
    <property type="evidence" value="ECO:0007669"/>
    <property type="project" value="UniProtKB-KW"/>
</dbReference>
<dbReference type="CDD" id="cd03785">
    <property type="entry name" value="GT28_MurG"/>
    <property type="match status" value="1"/>
</dbReference>
<comment type="function">
    <text evidence="10">Cell wall formation. Catalyzes the transfer of a GlcNAc subunit on undecaprenyl-pyrophosphoryl-MurNAc-pentapeptide (lipid intermediate I) to form undecaprenyl-pyrophosphoryl-MurNAc-(pentapeptide)GlcNAc (lipid intermediate II).</text>
</comment>
<comment type="caution">
    <text evidence="10">Lacks conserved residue(s) required for the propagation of feature annotation.</text>
</comment>
<dbReference type="InterPro" id="IPR006009">
    <property type="entry name" value="GlcNAc_MurG"/>
</dbReference>
<keyword evidence="2 10" id="KW-0132">Cell division</keyword>
<evidence type="ECO:0000313" key="15">
    <source>
        <dbReference type="Proteomes" id="UP000426444"/>
    </source>
</evidence>
<keyword evidence="8 10" id="KW-0131">Cell cycle</keyword>
<evidence type="ECO:0000256" key="2">
    <source>
        <dbReference type="ARBA" id="ARBA00022618"/>
    </source>
</evidence>
<evidence type="ECO:0000259" key="13">
    <source>
        <dbReference type="Pfam" id="PF04101"/>
    </source>
</evidence>
<keyword evidence="5 10" id="KW-0133">Cell shape</keyword>
<dbReference type="HAMAP" id="MF_00033">
    <property type="entry name" value="MurG"/>
    <property type="match status" value="1"/>
</dbReference>
<dbReference type="InterPro" id="IPR007235">
    <property type="entry name" value="Glyco_trans_28_C"/>
</dbReference>
<dbReference type="GO" id="GO:0008360">
    <property type="term" value="P:regulation of cell shape"/>
    <property type="evidence" value="ECO:0007669"/>
    <property type="project" value="UniProtKB-KW"/>
</dbReference>
<comment type="catalytic activity">
    <reaction evidence="10">
        <text>di-trans,octa-cis-undecaprenyl diphospho-N-acetyl-alpha-D-muramoyl-L-alanyl-D-glutamyl-meso-2,6-diaminopimeloyl-D-alanyl-D-alanine + UDP-N-acetyl-alpha-D-glucosamine = di-trans,octa-cis-undecaprenyl diphospho-[N-acetyl-alpha-D-glucosaminyl-(1-&gt;4)]-N-acetyl-alpha-D-muramoyl-L-alanyl-D-glutamyl-meso-2,6-diaminopimeloyl-D-alanyl-D-alanine + UDP + H(+)</text>
        <dbReference type="Rhea" id="RHEA:31227"/>
        <dbReference type="ChEBI" id="CHEBI:15378"/>
        <dbReference type="ChEBI" id="CHEBI:57705"/>
        <dbReference type="ChEBI" id="CHEBI:58223"/>
        <dbReference type="ChEBI" id="CHEBI:61387"/>
        <dbReference type="ChEBI" id="CHEBI:61388"/>
        <dbReference type="EC" id="2.4.1.227"/>
    </reaction>
</comment>
<evidence type="ECO:0000256" key="1">
    <source>
        <dbReference type="ARBA" id="ARBA00022475"/>
    </source>
</evidence>
<evidence type="ECO:0000256" key="7">
    <source>
        <dbReference type="ARBA" id="ARBA00023136"/>
    </source>
</evidence>
<keyword evidence="7 10" id="KW-0472">Membrane</keyword>
<dbReference type="GO" id="GO:0005886">
    <property type="term" value="C:plasma membrane"/>
    <property type="evidence" value="ECO:0007669"/>
    <property type="project" value="UniProtKB-SubCell"/>
</dbReference>
<feature type="coiled-coil region" evidence="11">
    <location>
        <begin position="321"/>
        <end position="348"/>
    </location>
</feature>
<reference evidence="15" key="1">
    <citation type="journal article" date="2019" name="Microbiology">
        <title>Complete Genome Sequence of an Uncultured Bacterium of the Candidate Phylum Bipolaricaulota.</title>
        <authorList>
            <person name="Kadnikov V.V."/>
            <person name="Mardanov A.V."/>
            <person name="Beletsky A.V."/>
            <person name="Frank Y.A."/>
            <person name="Karnachuk O.V."/>
            <person name="Ravin N.V."/>
        </authorList>
    </citation>
    <scope>NUCLEOTIDE SEQUENCE [LARGE SCALE GENOMIC DNA]</scope>
</reference>
<dbReference type="NCBIfam" id="TIGR01133">
    <property type="entry name" value="murG"/>
    <property type="match status" value="1"/>
</dbReference>
<protein>
    <recommendedName>
        <fullName evidence="10">UDP-N-acetylglucosamine--N-acetylmuramyl-(pentapeptide) pyrophosphoryl-undecaprenol N-acetylglucosamine transferase</fullName>
        <ecNumber evidence="10">2.4.1.227</ecNumber>
    </recommendedName>
    <alternativeName>
        <fullName evidence="10">Undecaprenyl-PP-MurNAc-pentapeptide-UDPGlcNAc GlcNAc transferase</fullName>
    </alternativeName>
</protein>
<dbReference type="RefSeq" id="WP_156203061.1">
    <property type="nucleotide sequence ID" value="NZ_CP046457.1"/>
</dbReference>
<keyword evidence="15" id="KW-1185">Reference proteome</keyword>
<dbReference type="EC" id="2.4.1.227" evidence="10"/>
<dbReference type="Pfam" id="PF04101">
    <property type="entry name" value="Glyco_tran_28_C"/>
    <property type="match status" value="1"/>
</dbReference>
<evidence type="ECO:0000259" key="12">
    <source>
        <dbReference type="Pfam" id="PF03033"/>
    </source>
</evidence>
<evidence type="ECO:0000256" key="4">
    <source>
        <dbReference type="ARBA" id="ARBA00022679"/>
    </source>
</evidence>
<dbReference type="OrthoDB" id="9808936at2"/>
<name>A0A6I6D7R0_9FIRM</name>
<evidence type="ECO:0000256" key="10">
    <source>
        <dbReference type="HAMAP-Rule" id="MF_00033"/>
    </source>
</evidence>
<evidence type="ECO:0000313" key="14">
    <source>
        <dbReference type="EMBL" id="QGT99136.1"/>
    </source>
</evidence>
<dbReference type="AlphaFoldDB" id="A0A6I6D7R0"/>
<feature type="binding site" evidence="10">
    <location>
        <begin position="10"/>
        <end position="12"/>
    </location>
    <ligand>
        <name>UDP-N-acetyl-alpha-D-glucosamine</name>
        <dbReference type="ChEBI" id="CHEBI:57705"/>
    </ligand>
</feature>
<accession>A0A6I6D7R0</accession>
<keyword evidence="4 10" id="KW-0808">Transferase</keyword>
<feature type="binding site" evidence="10">
    <location>
        <position position="124"/>
    </location>
    <ligand>
        <name>UDP-N-acetyl-alpha-D-glucosamine</name>
        <dbReference type="ChEBI" id="CHEBI:57705"/>
    </ligand>
</feature>
<evidence type="ECO:0000256" key="11">
    <source>
        <dbReference type="SAM" id="Coils"/>
    </source>
</evidence>
<dbReference type="GO" id="GO:0009252">
    <property type="term" value="P:peptidoglycan biosynthetic process"/>
    <property type="evidence" value="ECO:0007669"/>
    <property type="project" value="UniProtKB-UniRule"/>
</dbReference>
<keyword evidence="1 10" id="KW-1003">Cell membrane</keyword>
<dbReference type="Pfam" id="PF03033">
    <property type="entry name" value="Glyco_transf_28"/>
    <property type="match status" value="1"/>
</dbReference>
<comment type="pathway">
    <text evidence="10">Cell wall biogenesis; peptidoglycan biosynthesis.</text>
</comment>
<dbReference type="GO" id="GO:0050511">
    <property type="term" value="F:undecaprenyldiphospho-muramoylpentapeptide beta-N-acetylglucosaminyltransferase activity"/>
    <property type="evidence" value="ECO:0007669"/>
    <property type="project" value="UniProtKB-UniRule"/>
</dbReference>
<feature type="domain" description="Glycosyl transferase family 28 C-terminal" evidence="13">
    <location>
        <begin position="187"/>
        <end position="356"/>
    </location>
</feature>
<feature type="domain" description="Glycosyltransferase family 28 N-terminal" evidence="12">
    <location>
        <begin position="4"/>
        <end position="139"/>
    </location>
</feature>
<gene>
    <name evidence="10" type="primary">murG</name>
    <name evidence="14" type="ORF">SYNTR_0543</name>
</gene>
<evidence type="ECO:0000256" key="8">
    <source>
        <dbReference type="ARBA" id="ARBA00023306"/>
    </source>
</evidence>
<evidence type="ECO:0000256" key="6">
    <source>
        <dbReference type="ARBA" id="ARBA00022984"/>
    </source>
</evidence>
<dbReference type="UniPathway" id="UPA00219"/>
<organism evidence="14 15">
    <name type="scientific">Candidatus Syntrophocurvum alkaliphilum</name>
    <dbReference type="NCBI Taxonomy" id="2293317"/>
    <lineage>
        <taxon>Bacteria</taxon>
        <taxon>Bacillati</taxon>
        <taxon>Bacillota</taxon>
        <taxon>Clostridia</taxon>
        <taxon>Eubacteriales</taxon>
        <taxon>Syntrophomonadaceae</taxon>
        <taxon>Candidatus Syntrophocurvum</taxon>
    </lineage>
</organism>